<feature type="region of interest" description="Disordered" evidence="1">
    <location>
        <begin position="90"/>
        <end position="112"/>
    </location>
</feature>
<gene>
    <name evidence="2" type="ORF">Plec18167_004674</name>
</gene>
<evidence type="ECO:0000256" key="1">
    <source>
        <dbReference type="SAM" id="MobiDB-lite"/>
    </source>
</evidence>
<sequence length="179" mass="20259">MPPKTRGGRTSAPTRGRITKRAGGRATTRTDTVISPRQARELSPIDLCYARGPKGPPTYDRLGYELDYHKIAASRRRSGRPGTKAYMDMLEQEERDDKRKTEIMGGPDRNQQSAMTLSLWTDRVARDLGIPYHKVEMVQFEEWHAKGFRANGDEFIATNVSSEERDRVTNLATGSAFRK</sequence>
<protein>
    <submittedName>
        <fullName evidence="2">Uncharacterized protein</fullName>
    </submittedName>
</protein>
<reference evidence="2 3" key="1">
    <citation type="journal article" date="2024" name="IMA Fungus">
        <title>IMA Genome - F19 : A genome assembly and annotation guide to empower mycologists, including annotated draft genome sequences of Ceratocystis pirilliformis, Diaporthe australafricana, Fusarium ophioides, Paecilomyces lecythidis, and Sporothrix stenoceras.</title>
        <authorList>
            <person name="Aylward J."/>
            <person name="Wilson A.M."/>
            <person name="Visagie C.M."/>
            <person name="Spraker J."/>
            <person name="Barnes I."/>
            <person name="Buitendag C."/>
            <person name="Ceriani C."/>
            <person name="Del Mar Angel L."/>
            <person name="du Plessis D."/>
            <person name="Fuchs T."/>
            <person name="Gasser K."/>
            <person name="Kramer D."/>
            <person name="Li W."/>
            <person name="Munsamy K."/>
            <person name="Piso A."/>
            <person name="Price J.L."/>
            <person name="Sonnekus B."/>
            <person name="Thomas C."/>
            <person name="van der Nest A."/>
            <person name="van Dijk A."/>
            <person name="van Heerden A."/>
            <person name="van Vuuren N."/>
            <person name="Yilmaz N."/>
            <person name="Duong T.A."/>
            <person name="van der Merwe N.A."/>
            <person name="Wingfield M.J."/>
            <person name="Wingfield B.D."/>
        </authorList>
    </citation>
    <scope>NUCLEOTIDE SEQUENCE [LARGE SCALE GENOMIC DNA]</scope>
    <source>
        <strain evidence="2 3">CMW 18167</strain>
    </source>
</reference>
<organism evidence="2 3">
    <name type="scientific">Paecilomyces lecythidis</name>
    <dbReference type="NCBI Taxonomy" id="3004212"/>
    <lineage>
        <taxon>Eukaryota</taxon>
        <taxon>Fungi</taxon>
        <taxon>Dikarya</taxon>
        <taxon>Ascomycota</taxon>
        <taxon>Pezizomycotina</taxon>
        <taxon>Eurotiomycetes</taxon>
        <taxon>Eurotiomycetidae</taxon>
        <taxon>Eurotiales</taxon>
        <taxon>Thermoascaceae</taxon>
        <taxon>Paecilomyces</taxon>
    </lineage>
</organism>
<evidence type="ECO:0000313" key="3">
    <source>
        <dbReference type="Proteomes" id="UP001583193"/>
    </source>
</evidence>
<feature type="region of interest" description="Disordered" evidence="1">
    <location>
        <begin position="1"/>
        <end position="33"/>
    </location>
</feature>
<keyword evidence="3" id="KW-1185">Reference proteome</keyword>
<dbReference type="Proteomes" id="UP001583193">
    <property type="component" value="Unassembled WGS sequence"/>
</dbReference>
<proteinExistence type="predicted"/>
<dbReference type="EMBL" id="JAVDPF010000013">
    <property type="protein sequence ID" value="KAL1877708.1"/>
    <property type="molecule type" value="Genomic_DNA"/>
</dbReference>
<accession>A0ABR3XQ18</accession>
<comment type="caution">
    <text evidence="2">The sequence shown here is derived from an EMBL/GenBank/DDBJ whole genome shotgun (WGS) entry which is preliminary data.</text>
</comment>
<name>A0ABR3XQ18_9EURO</name>
<evidence type="ECO:0000313" key="2">
    <source>
        <dbReference type="EMBL" id="KAL1877708.1"/>
    </source>
</evidence>